<feature type="transmembrane region" description="Helical" evidence="8">
    <location>
        <begin position="96"/>
        <end position="127"/>
    </location>
</feature>
<evidence type="ECO:0000256" key="2">
    <source>
        <dbReference type="ARBA" id="ARBA00009843"/>
    </source>
</evidence>
<evidence type="ECO:0000256" key="1">
    <source>
        <dbReference type="ARBA" id="ARBA00004651"/>
    </source>
</evidence>
<dbReference type="PRINTS" id="PR00758">
    <property type="entry name" value="ARSENICPUMP"/>
</dbReference>
<feature type="transmembrane region" description="Helical" evidence="8">
    <location>
        <begin position="370"/>
        <end position="389"/>
    </location>
</feature>
<comment type="caution">
    <text evidence="10">The sequence shown here is derived from an EMBL/GenBank/DDBJ whole genome shotgun (WGS) entry which is preliminary data.</text>
</comment>
<dbReference type="PANTHER" id="PTHR43568:SF1">
    <property type="entry name" value="P PROTEIN"/>
    <property type="match status" value="1"/>
</dbReference>
<feature type="domain" description="Citrate transporter-like" evidence="9">
    <location>
        <begin position="14"/>
        <end position="367"/>
    </location>
</feature>
<dbReference type="Pfam" id="PF03600">
    <property type="entry name" value="CitMHS"/>
    <property type="match status" value="1"/>
</dbReference>
<evidence type="ECO:0000256" key="3">
    <source>
        <dbReference type="ARBA" id="ARBA00022448"/>
    </source>
</evidence>
<dbReference type="GO" id="GO:0005886">
    <property type="term" value="C:plasma membrane"/>
    <property type="evidence" value="ECO:0007669"/>
    <property type="project" value="UniProtKB-SubCell"/>
</dbReference>
<feature type="transmembrane region" description="Helical" evidence="8">
    <location>
        <begin position="281"/>
        <end position="301"/>
    </location>
</feature>
<feature type="transmembrane region" description="Helical" evidence="8">
    <location>
        <begin position="225"/>
        <end position="246"/>
    </location>
</feature>
<organism evidence="10 11">
    <name type="scientific">Planotetraspora silvatica</name>
    <dbReference type="NCBI Taxonomy" id="234614"/>
    <lineage>
        <taxon>Bacteria</taxon>
        <taxon>Bacillati</taxon>
        <taxon>Actinomycetota</taxon>
        <taxon>Actinomycetes</taxon>
        <taxon>Streptosporangiales</taxon>
        <taxon>Streptosporangiaceae</taxon>
        <taxon>Planotetraspora</taxon>
    </lineage>
</organism>
<dbReference type="EMBL" id="BOOQ01000054">
    <property type="protein sequence ID" value="GII50645.1"/>
    <property type="molecule type" value="Genomic_DNA"/>
</dbReference>
<sequence length="426" mass="45343">MTAIVAVVIFVVSYVLIATEKIHRTAAALGGAGLILMIHATDGKAAFFSESTGVDWNVIFLLLGMMVIVGVLKQTGVFEYLAIWAAKRARGKPFRLMVLLVVITAVASALLDNVTTVLLIAPVTFLVCERLMLPVAPFLIAEAMASNIAGTSTLVGDPPNIIIASRGGLSFNDFLIHLAPLIAILVVVFLGLCRWLFRAAFTYDPERAADVMALDEREAISDRRLLWQSLAVLGLVIAAFMLHPVLHYEPSVVALLGAGVLVATTRVTTEQAIREVEWPTLVFFMGLFVMVGALVETGVIGKVSHAAASMTEGRLGLATMVLLWGSAALSGIVDNIPYVATMSPIVADLAHTFGPAGKVLWWALALGADLGGNATAVGASANVVVLGLAARNGTRIGFWQFTKYGLIVTCVMVAVATPYLWLRYLI</sequence>
<evidence type="ECO:0000256" key="8">
    <source>
        <dbReference type="SAM" id="Phobius"/>
    </source>
</evidence>
<dbReference type="InterPro" id="IPR000802">
    <property type="entry name" value="Arsenical_pump_ArsB"/>
</dbReference>
<keyword evidence="11" id="KW-1185">Reference proteome</keyword>
<reference evidence="10" key="1">
    <citation type="submission" date="2021-01" db="EMBL/GenBank/DDBJ databases">
        <title>Whole genome shotgun sequence of Planotetraspora silvatica NBRC 100141.</title>
        <authorList>
            <person name="Komaki H."/>
            <person name="Tamura T."/>
        </authorList>
    </citation>
    <scope>NUCLEOTIDE SEQUENCE</scope>
    <source>
        <strain evidence="10">NBRC 100141</strain>
    </source>
</reference>
<feature type="transmembrane region" description="Helical" evidence="8">
    <location>
        <begin position="313"/>
        <end position="333"/>
    </location>
</feature>
<keyword evidence="5 8" id="KW-0812">Transmembrane</keyword>
<evidence type="ECO:0000313" key="10">
    <source>
        <dbReference type="EMBL" id="GII50645.1"/>
    </source>
</evidence>
<comment type="similarity">
    <text evidence="2">Belongs to the CitM (TC 2.A.11) transporter family.</text>
</comment>
<evidence type="ECO:0000256" key="5">
    <source>
        <dbReference type="ARBA" id="ARBA00022692"/>
    </source>
</evidence>
<keyword evidence="4" id="KW-1003">Cell membrane</keyword>
<protein>
    <submittedName>
        <fullName evidence="10">Membrane protein</fullName>
    </submittedName>
</protein>
<keyword evidence="7 8" id="KW-0472">Membrane</keyword>
<evidence type="ECO:0000259" key="9">
    <source>
        <dbReference type="Pfam" id="PF03600"/>
    </source>
</evidence>
<dbReference type="InterPro" id="IPR004680">
    <property type="entry name" value="Cit_transptr-like_dom"/>
</dbReference>
<feature type="transmembrane region" description="Helical" evidence="8">
    <location>
        <begin position="174"/>
        <end position="197"/>
    </location>
</feature>
<evidence type="ECO:0000256" key="7">
    <source>
        <dbReference type="ARBA" id="ARBA00023136"/>
    </source>
</evidence>
<gene>
    <name evidence="10" type="ORF">Psi02_70690</name>
</gene>
<evidence type="ECO:0000256" key="6">
    <source>
        <dbReference type="ARBA" id="ARBA00022989"/>
    </source>
</evidence>
<proteinExistence type="inferred from homology"/>
<feature type="transmembrane region" description="Helical" evidence="8">
    <location>
        <begin position="58"/>
        <end position="84"/>
    </location>
</feature>
<dbReference type="Proteomes" id="UP000644610">
    <property type="component" value="Unassembled WGS sequence"/>
</dbReference>
<dbReference type="RefSeq" id="WP_203980135.1">
    <property type="nucleotide sequence ID" value="NZ_BAAAKY010000017.1"/>
</dbReference>
<evidence type="ECO:0000256" key="4">
    <source>
        <dbReference type="ARBA" id="ARBA00022475"/>
    </source>
</evidence>
<accession>A0A8J3XRX9</accession>
<comment type="subcellular location">
    <subcellularLocation>
        <location evidence="1">Cell membrane</location>
        <topology evidence="1">Multi-pass membrane protein</topology>
    </subcellularLocation>
</comment>
<evidence type="ECO:0000313" key="11">
    <source>
        <dbReference type="Proteomes" id="UP000644610"/>
    </source>
</evidence>
<name>A0A8J3XRX9_9ACTN</name>
<dbReference type="AlphaFoldDB" id="A0A8J3XRX9"/>
<feature type="transmembrane region" description="Helical" evidence="8">
    <location>
        <begin position="401"/>
        <end position="422"/>
    </location>
</feature>
<dbReference type="PANTHER" id="PTHR43568">
    <property type="entry name" value="P PROTEIN"/>
    <property type="match status" value="1"/>
</dbReference>
<dbReference type="InterPro" id="IPR051475">
    <property type="entry name" value="Diverse_Ion_Transporter"/>
</dbReference>
<dbReference type="GO" id="GO:0015105">
    <property type="term" value="F:arsenite transmembrane transporter activity"/>
    <property type="evidence" value="ECO:0007669"/>
    <property type="project" value="InterPro"/>
</dbReference>
<keyword evidence="6 8" id="KW-1133">Transmembrane helix</keyword>
<keyword evidence="3" id="KW-0813">Transport</keyword>
<dbReference type="CDD" id="cd01116">
    <property type="entry name" value="P_permease"/>
    <property type="match status" value="1"/>
</dbReference>